<feature type="domain" description="ABC transmembrane type-1" evidence="9">
    <location>
        <begin position="418"/>
        <end position="695"/>
    </location>
</feature>
<evidence type="ECO:0000313" key="11">
    <source>
        <dbReference type="Proteomes" id="UP001589610"/>
    </source>
</evidence>
<evidence type="ECO:0000256" key="3">
    <source>
        <dbReference type="ARBA" id="ARBA00022741"/>
    </source>
</evidence>
<dbReference type="Gene3D" id="3.40.50.300">
    <property type="entry name" value="P-loop containing nucleotide triphosphate hydrolases"/>
    <property type="match status" value="1"/>
</dbReference>
<dbReference type="PROSITE" id="PS50929">
    <property type="entry name" value="ABC_TM1F"/>
    <property type="match status" value="1"/>
</dbReference>
<comment type="subcellular location">
    <subcellularLocation>
        <location evidence="1">Cell membrane</location>
        <topology evidence="1">Multi-pass membrane protein</topology>
    </subcellularLocation>
</comment>
<evidence type="ECO:0000256" key="4">
    <source>
        <dbReference type="ARBA" id="ARBA00022840"/>
    </source>
</evidence>
<dbReference type="PANTHER" id="PTHR24221:SF654">
    <property type="entry name" value="ATP-BINDING CASSETTE SUB-FAMILY B MEMBER 6"/>
    <property type="match status" value="1"/>
</dbReference>
<dbReference type="PANTHER" id="PTHR24221">
    <property type="entry name" value="ATP-BINDING CASSETTE SUB-FAMILY B"/>
    <property type="match status" value="1"/>
</dbReference>
<dbReference type="Pfam" id="PF00005">
    <property type="entry name" value="ABC_tran"/>
    <property type="match status" value="1"/>
</dbReference>
<keyword evidence="5 7" id="KW-1133">Transmembrane helix</keyword>
<reference evidence="10 11" key="1">
    <citation type="submission" date="2024-09" db="EMBL/GenBank/DDBJ databases">
        <authorList>
            <person name="Sun Q."/>
            <person name="Mori K."/>
        </authorList>
    </citation>
    <scope>NUCLEOTIDE SEQUENCE [LARGE SCALE GENOMIC DNA]</scope>
    <source>
        <strain evidence="10 11">JCM 3028</strain>
    </source>
</reference>
<dbReference type="InterPro" id="IPR003439">
    <property type="entry name" value="ABC_transporter-like_ATP-bd"/>
</dbReference>
<gene>
    <name evidence="10" type="ORF">ACFFRH_11055</name>
</gene>
<feature type="transmembrane region" description="Helical" evidence="7">
    <location>
        <begin position="450"/>
        <end position="471"/>
    </location>
</feature>
<feature type="transmembrane region" description="Helical" evidence="7">
    <location>
        <begin position="528"/>
        <end position="548"/>
    </location>
</feature>
<name>A0ABV5TAB0_9ACTN</name>
<dbReference type="InterPro" id="IPR011527">
    <property type="entry name" value="ABC1_TM_dom"/>
</dbReference>
<evidence type="ECO:0000256" key="2">
    <source>
        <dbReference type="ARBA" id="ARBA00022692"/>
    </source>
</evidence>
<dbReference type="SMART" id="SM00382">
    <property type="entry name" value="AAA"/>
    <property type="match status" value="1"/>
</dbReference>
<feature type="transmembrane region" description="Helical" evidence="7">
    <location>
        <begin position="554"/>
        <end position="572"/>
    </location>
</feature>
<keyword evidence="4" id="KW-0067">ATP-binding</keyword>
<evidence type="ECO:0000256" key="1">
    <source>
        <dbReference type="ARBA" id="ARBA00004651"/>
    </source>
</evidence>
<dbReference type="InterPro" id="IPR003593">
    <property type="entry name" value="AAA+_ATPase"/>
</dbReference>
<proteinExistence type="predicted"/>
<organism evidence="10 11">
    <name type="scientific">Streptosporangium vulgare</name>
    <dbReference type="NCBI Taxonomy" id="46190"/>
    <lineage>
        <taxon>Bacteria</taxon>
        <taxon>Bacillati</taxon>
        <taxon>Actinomycetota</taxon>
        <taxon>Actinomycetes</taxon>
        <taxon>Streptosporangiales</taxon>
        <taxon>Streptosporangiaceae</taxon>
        <taxon>Streptosporangium</taxon>
    </lineage>
</organism>
<accession>A0ABV5TAB0</accession>
<dbReference type="Proteomes" id="UP001589610">
    <property type="component" value="Unassembled WGS sequence"/>
</dbReference>
<feature type="transmembrane region" description="Helical" evidence="7">
    <location>
        <begin position="640"/>
        <end position="660"/>
    </location>
</feature>
<keyword evidence="3" id="KW-0547">Nucleotide-binding</keyword>
<dbReference type="InterPro" id="IPR017871">
    <property type="entry name" value="ABC_transporter-like_CS"/>
</dbReference>
<evidence type="ECO:0000256" key="7">
    <source>
        <dbReference type="SAM" id="Phobius"/>
    </source>
</evidence>
<dbReference type="SUPFAM" id="SSF52540">
    <property type="entry name" value="P-loop containing nucleoside triphosphate hydrolases"/>
    <property type="match status" value="1"/>
</dbReference>
<dbReference type="Gene3D" id="1.20.1560.10">
    <property type="entry name" value="ABC transporter type 1, transmembrane domain"/>
    <property type="match status" value="1"/>
</dbReference>
<dbReference type="InterPro" id="IPR027417">
    <property type="entry name" value="P-loop_NTPase"/>
</dbReference>
<evidence type="ECO:0000259" key="9">
    <source>
        <dbReference type="PROSITE" id="PS50929"/>
    </source>
</evidence>
<dbReference type="InterPro" id="IPR039421">
    <property type="entry name" value="Type_1_exporter"/>
</dbReference>
<evidence type="ECO:0000256" key="6">
    <source>
        <dbReference type="ARBA" id="ARBA00023136"/>
    </source>
</evidence>
<dbReference type="PROSITE" id="PS50893">
    <property type="entry name" value="ABC_TRANSPORTER_2"/>
    <property type="match status" value="1"/>
</dbReference>
<dbReference type="PROSITE" id="PS00211">
    <property type="entry name" value="ABC_TRANSPORTER_1"/>
    <property type="match status" value="1"/>
</dbReference>
<feature type="domain" description="ABC transporter" evidence="8">
    <location>
        <begin position="727"/>
        <end position="959"/>
    </location>
</feature>
<keyword evidence="2 7" id="KW-0812">Transmembrane</keyword>
<dbReference type="NCBIfam" id="TIGR03797">
    <property type="entry name" value="NHLM_micro_ABC2"/>
    <property type="match status" value="1"/>
</dbReference>
<dbReference type="EMBL" id="JBHMBS010000004">
    <property type="protein sequence ID" value="MFB9676028.1"/>
    <property type="molecule type" value="Genomic_DNA"/>
</dbReference>
<comment type="caution">
    <text evidence="10">The sequence shown here is derived from an EMBL/GenBank/DDBJ whole genome shotgun (WGS) entry which is preliminary data.</text>
</comment>
<keyword evidence="11" id="KW-1185">Reference proteome</keyword>
<feature type="transmembrane region" description="Helical" evidence="7">
    <location>
        <begin position="672"/>
        <end position="697"/>
    </location>
</feature>
<dbReference type="RefSeq" id="WP_344743235.1">
    <property type="nucleotide sequence ID" value="NZ_BAAAWW010000019.1"/>
</dbReference>
<evidence type="ECO:0000313" key="10">
    <source>
        <dbReference type="EMBL" id="MFB9676028.1"/>
    </source>
</evidence>
<dbReference type="InterPro" id="IPR022515">
    <property type="entry name" value="NHPM_micro_ABC2"/>
</dbReference>
<dbReference type="InterPro" id="IPR036640">
    <property type="entry name" value="ABC1_TM_sf"/>
</dbReference>
<protein>
    <submittedName>
        <fullName evidence="10">NHLP bacteriocin export ABC transporter permease/ATPase subunit</fullName>
    </submittedName>
</protein>
<sequence length="963" mass="102705">MSPTALTALAGVATPMDLGTDRFMILDNPGRMLLVESGTVDLFAVRTADGELEGRWNFLGRAEAGTVLACGVPPGPRHVIVVRPVPGAVLADVLVAMLHDLSPEAAASLVKGLDRGIELLAEALPATLPPRQFVPLPVNGTAELDTGRTLRSVDGVRCVRVEEGEVGIGNSDGLVFGVGSDICLTERDWLVTRARTRLRTRSLHSVFDEGLLCEFLAAHAVRLLDTVDERLERQLEEERAALTGLRERESTVLTQAVRSFDAVLRDTEVQVKLADVANDPPALAAARLVAAHLGFEVRPPVRHGGQDRPMGDLQAIALASGVRTRMVRLDGPWWKQDLGPMVGSTSAGRPVALLTMGHGYVMVDDGVLTPVTATVARNLEKRAHVLYRPLPASVKTVGALLRLGLFDSGNQRDLLRFAAMGVLVALLGLLVPIMTGKVLGVFTVRAELDLIVQGSLLVIGSGFVIAALSVVQNIAVLRIESRTTSALQSGLWTRLLSLPAGFFTRYSTGELGTTVLGISSAQEMLSGMLTTATLGLLTGSANLVLVYFYDVRLALVATALMLFGLGFAIVAGRMQLRWQRQSYEHERTMSARVFQMLTAMPKLRAAAAEERAFAEWTREVTRGRSLTASARRIQNAVTTFNAGFPLVCTAVVFAVVAGPMAGQIPVATFLPFFTALSLLLASSLQFTAAAVTAMGVVPMLENIRPILEARPETDGTKADPGDLSGRLGLSKVSFRYGQDGPLTLDGVALSIEPGEFVALVGPSGSGKSTVLRLLLGFETPLSGTVLYDGQDLAELDVSAVRRQCGVVLQNGALQAGSIQANIVGSGIHTVDDAWAAAEMAGLADDIRAMPMGMHTVLSEGTSTLSGGQRQRLMIARALVARPRIVFFDEATSALDNPSQSRVAESTRRLNATRVVIAHRLSTVVAADRIVVMDEGRIVQQGTYDDLLADRDGLFARLATRQLS</sequence>
<evidence type="ECO:0000259" key="8">
    <source>
        <dbReference type="PROSITE" id="PS50893"/>
    </source>
</evidence>
<keyword evidence="6 7" id="KW-0472">Membrane</keyword>
<evidence type="ECO:0000256" key="5">
    <source>
        <dbReference type="ARBA" id="ARBA00022989"/>
    </source>
</evidence>
<dbReference type="Pfam" id="PF00664">
    <property type="entry name" value="ABC_membrane"/>
    <property type="match status" value="1"/>
</dbReference>
<dbReference type="SUPFAM" id="SSF90123">
    <property type="entry name" value="ABC transporter transmembrane region"/>
    <property type="match status" value="1"/>
</dbReference>
<feature type="transmembrane region" description="Helical" evidence="7">
    <location>
        <begin position="417"/>
        <end position="444"/>
    </location>
</feature>